<evidence type="ECO:0000313" key="2">
    <source>
        <dbReference type="EMBL" id="KAL1593980.1"/>
    </source>
</evidence>
<protein>
    <submittedName>
        <fullName evidence="2">Uncharacterized protein</fullName>
    </submittedName>
</protein>
<dbReference type="InterPro" id="IPR006439">
    <property type="entry name" value="HAD-SF_hydro_IA"/>
</dbReference>
<evidence type="ECO:0000313" key="3">
    <source>
        <dbReference type="Proteomes" id="UP001521785"/>
    </source>
</evidence>
<organism evidence="2 3">
    <name type="scientific">Paraconiothyrium brasiliense</name>
    <dbReference type="NCBI Taxonomy" id="300254"/>
    <lineage>
        <taxon>Eukaryota</taxon>
        <taxon>Fungi</taxon>
        <taxon>Dikarya</taxon>
        <taxon>Ascomycota</taxon>
        <taxon>Pezizomycotina</taxon>
        <taxon>Dothideomycetes</taxon>
        <taxon>Pleosporomycetidae</taxon>
        <taxon>Pleosporales</taxon>
        <taxon>Massarineae</taxon>
        <taxon>Didymosphaeriaceae</taxon>
        <taxon>Paraconiothyrium</taxon>
    </lineage>
</organism>
<dbReference type="InterPro" id="IPR023214">
    <property type="entry name" value="HAD_sf"/>
</dbReference>
<evidence type="ECO:0000256" key="1">
    <source>
        <dbReference type="ARBA" id="ARBA00022801"/>
    </source>
</evidence>
<dbReference type="EMBL" id="JAKJXO020000018">
    <property type="protein sequence ID" value="KAL1593980.1"/>
    <property type="molecule type" value="Genomic_DNA"/>
</dbReference>
<dbReference type="PANTHER" id="PTHR43316">
    <property type="entry name" value="HYDROLASE, HALOACID DELAHOGENASE-RELATED"/>
    <property type="match status" value="1"/>
</dbReference>
<dbReference type="SUPFAM" id="SSF56784">
    <property type="entry name" value="HAD-like"/>
    <property type="match status" value="1"/>
</dbReference>
<gene>
    <name evidence="2" type="ORF">SLS60_010714</name>
</gene>
<dbReference type="Gene3D" id="3.40.50.1000">
    <property type="entry name" value="HAD superfamily/HAD-like"/>
    <property type="match status" value="1"/>
</dbReference>
<keyword evidence="3" id="KW-1185">Reference proteome</keyword>
<dbReference type="PRINTS" id="PR00413">
    <property type="entry name" value="HADHALOGNASE"/>
</dbReference>
<dbReference type="InterPro" id="IPR051540">
    <property type="entry name" value="S-2-haloacid_dehalogenase"/>
</dbReference>
<dbReference type="InterPro" id="IPR036412">
    <property type="entry name" value="HAD-like_sf"/>
</dbReference>
<sequence>MGTATLSNGNVSLLSDLQVHTKIPFTHLLSAELFGTYKPSSAVYRGAAEKLGLPIKECVMVAAHLNDLRAAKSQGMQVVYVQRPGEEEWSDDEVNKARSEGWVDVWVSLREGNRGFVTVAEKLGVDPPVGHARKLSSSA</sequence>
<keyword evidence="1" id="KW-0378">Hydrolase</keyword>
<dbReference type="Proteomes" id="UP001521785">
    <property type="component" value="Unassembled WGS sequence"/>
</dbReference>
<proteinExistence type="predicted"/>
<name>A0ABR3QPA2_9PLEO</name>
<accession>A0ABR3QPA2</accession>
<dbReference type="Pfam" id="PF13242">
    <property type="entry name" value="Hydrolase_like"/>
    <property type="match status" value="1"/>
</dbReference>
<comment type="caution">
    <text evidence="2">The sequence shown here is derived from an EMBL/GenBank/DDBJ whole genome shotgun (WGS) entry which is preliminary data.</text>
</comment>
<reference evidence="2 3" key="1">
    <citation type="submission" date="2024-02" db="EMBL/GenBank/DDBJ databases">
        <title>De novo assembly and annotation of 12 fungi associated with fruit tree decline syndrome in Ontario, Canada.</title>
        <authorList>
            <person name="Sulman M."/>
            <person name="Ellouze W."/>
            <person name="Ilyukhin E."/>
        </authorList>
    </citation>
    <scope>NUCLEOTIDE SEQUENCE [LARGE SCALE GENOMIC DNA]</scope>
    <source>
        <strain evidence="2 3">M42-189</strain>
    </source>
</reference>
<dbReference type="PANTHER" id="PTHR43316:SF3">
    <property type="entry name" value="HALOACID DEHALOGENASE, TYPE II (AFU_ORTHOLOGUE AFUA_2G07750)-RELATED"/>
    <property type="match status" value="1"/>
</dbReference>